<dbReference type="RefSeq" id="WP_104565666.1">
    <property type="nucleotide sequence ID" value="NZ_CATVXE010000004.1"/>
</dbReference>
<evidence type="ECO:0000256" key="1">
    <source>
        <dbReference type="SAM" id="SignalP"/>
    </source>
</evidence>
<protein>
    <recommendedName>
        <fullName evidence="6">Lipoprotein transmembrane</fullName>
    </recommendedName>
</protein>
<dbReference type="Proteomes" id="UP001190002">
    <property type="component" value="Unassembled WGS sequence"/>
</dbReference>
<organism evidence="2 4">
    <name type="scientific">Ralstonia mannitolilytica</name>
    <dbReference type="NCBI Taxonomy" id="105219"/>
    <lineage>
        <taxon>Bacteria</taxon>
        <taxon>Pseudomonadati</taxon>
        <taxon>Pseudomonadota</taxon>
        <taxon>Betaproteobacteria</taxon>
        <taxon>Burkholderiales</taxon>
        <taxon>Burkholderiaceae</taxon>
        <taxon>Ralstonia</taxon>
    </lineage>
</organism>
<proteinExistence type="predicted"/>
<evidence type="ECO:0008006" key="6">
    <source>
        <dbReference type="Google" id="ProtNLM"/>
    </source>
</evidence>
<sequence>MPLPFTTSLQRAAAVAATAVVFAGCASTGASRFDVDSFLTAPDTVLAEALVNKDFLHATALPSGECNALVKGHAGQIVPIKAPADPRLPEASARQPFVIQPPASENVWLLLRAPNGTQSCHGPLQAKAFMGLVQRASN</sequence>
<accession>A0AAD2AJR6</accession>
<comment type="caution">
    <text evidence="2">The sequence shown here is derived from an EMBL/GenBank/DDBJ whole genome shotgun (WGS) entry which is preliminary data.</text>
</comment>
<evidence type="ECO:0000313" key="2">
    <source>
        <dbReference type="EMBL" id="CAJ0680976.1"/>
    </source>
</evidence>
<name>A0AAD2AJR6_9RALS</name>
<dbReference type="AlphaFoldDB" id="A0AAD2AJR6"/>
<evidence type="ECO:0000313" key="4">
    <source>
        <dbReference type="Proteomes" id="UP001190002"/>
    </source>
</evidence>
<gene>
    <name evidence="3" type="ORF">R77569_00476</name>
    <name evidence="2" type="ORF">R77591_01103</name>
</gene>
<dbReference type="Proteomes" id="UP001190452">
    <property type="component" value="Unassembled WGS sequence"/>
</dbReference>
<dbReference type="EMBL" id="CAUDKV010000001">
    <property type="protein sequence ID" value="CAJ0851353.1"/>
    <property type="molecule type" value="Genomic_DNA"/>
</dbReference>
<dbReference type="EMBL" id="CATVXE010000004">
    <property type="protein sequence ID" value="CAJ0680976.1"/>
    <property type="molecule type" value="Genomic_DNA"/>
</dbReference>
<evidence type="ECO:0000313" key="5">
    <source>
        <dbReference type="Proteomes" id="UP001190452"/>
    </source>
</evidence>
<feature type="chain" id="PRO_5042286859" description="Lipoprotein transmembrane" evidence="1">
    <location>
        <begin position="24"/>
        <end position="138"/>
    </location>
</feature>
<keyword evidence="1" id="KW-0732">Signal</keyword>
<evidence type="ECO:0000313" key="3">
    <source>
        <dbReference type="EMBL" id="CAJ0851353.1"/>
    </source>
</evidence>
<reference evidence="2 5" key="1">
    <citation type="submission" date="2023-07" db="EMBL/GenBank/DDBJ databases">
        <authorList>
            <person name="Peeters C."/>
        </authorList>
    </citation>
    <scope>NUCLEOTIDE SEQUENCE</scope>
    <source>
        <strain evidence="3 5">R-77569</strain>
        <strain evidence="2">R-77591</strain>
    </source>
</reference>
<keyword evidence="5" id="KW-1185">Reference proteome</keyword>
<feature type="signal peptide" evidence="1">
    <location>
        <begin position="1"/>
        <end position="23"/>
    </location>
</feature>